<dbReference type="InterPro" id="IPR011990">
    <property type="entry name" value="TPR-like_helical_dom_sf"/>
</dbReference>
<feature type="repeat" description="PPR" evidence="3">
    <location>
        <begin position="267"/>
        <end position="301"/>
    </location>
</feature>
<feature type="repeat" description="PPR" evidence="3">
    <location>
        <begin position="302"/>
        <end position="336"/>
    </location>
</feature>
<dbReference type="EMBL" id="CAKMRJ010002223">
    <property type="protein sequence ID" value="CAH1425958.1"/>
    <property type="molecule type" value="Genomic_DNA"/>
</dbReference>
<proteinExistence type="inferred from homology"/>
<evidence type="ECO:0000256" key="3">
    <source>
        <dbReference type="PROSITE-ProRule" id="PRU00708"/>
    </source>
</evidence>
<dbReference type="SUPFAM" id="SSF81901">
    <property type="entry name" value="HCP-like"/>
    <property type="match status" value="1"/>
</dbReference>
<evidence type="ECO:0000313" key="4">
    <source>
        <dbReference type="EMBL" id="CAH1425958.1"/>
    </source>
</evidence>
<name>A0AAU9MMP3_9ASTR</name>
<dbReference type="Pfam" id="PF13041">
    <property type="entry name" value="PPR_2"/>
    <property type="match status" value="3"/>
</dbReference>
<dbReference type="AlphaFoldDB" id="A0AAU9MMP3"/>
<dbReference type="Proteomes" id="UP001157418">
    <property type="component" value="Unassembled WGS sequence"/>
</dbReference>
<protein>
    <recommendedName>
        <fullName evidence="6">Pentacotripeptide-repeat region of PRORP domain-containing protein</fullName>
    </recommendedName>
</protein>
<feature type="repeat" description="PPR" evidence="3">
    <location>
        <begin position="407"/>
        <end position="440"/>
    </location>
</feature>
<keyword evidence="2" id="KW-0677">Repeat</keyword>
<dbReference type="Pfam" id="PF01535">
    <property type="entry name" value="PPR"/>
    <property type="match status" value="1"/>
</dbReference>
<evidence type="ECO:0000313" key="5">
    <source>
        <dbReference type="Proteomes" id="UP001157418"/>
    </source>
</evidence>
<comment type="similarity">
    <text evidence="1">Belongs to the PPR family. P subfamily.</text>
</comment>
<sequence>MKPCKSFDLIVLKHLNSTTIFGTTQGQYAFPFSSLSICQTKSPITKTTHIPPVTPQSLQKSISSSQWHFIEQISDTLTPTTISTALYNLRTSPTLVLQFTEYLNPNNTDIECYCLSIAIICQLPSPKSSLQFIKTLISSRRFSYNDVFNGLVAARERLGISSTIVFDLWIKGFCELKRADEAFKCFYLMKRKGVLPKIETCNNMLSLFIRSNHTHSTWVLFAEMFRLKINPTVYTYNIMVNLLCKEGKIKKAKEFIANMETLGLKPNVVTYNTIINGYCAKKDLDGAKRVFNRMKAKGIQPDTYSYGALISCMCKEERFNDASELMSKMEEIGLVPTAITYNTLIDGYCNKENLEMAFHYKDEMVKKGIQPSVSTYNSLIHALLFEGKESEAEDMMEEMRIEKLIPDAITYNILINGYSRSGNAQKAFALHDEMITKGAL</sequence>
<dbReference type="Pfam" id="PF12854">
    <property type="entry name" value="PPR_1"/>
    <property type="match status" value="1"/>
</dbReference>
<dbReference type="InterPro" id="IPR002885">
    <property type="entry name" value="PPR_rpt"/>
</dbReference>
<dbReference type="PROSITE" id="PS51375">
    <property type="entry name" value="PPR"/>
    <property type="match status" value="7"/>
</dbReference>
<dbReference type="GO" id="GO:0003729">
    <property type="term" value="F:mRNA binding"/>
    <property type="evidence" value="ECO:0007669"/>
    <property type="project" value="TreeGrafter"/>
</dbReference>
<organism evidence="4 5">
    <name type="scientific">Lactuca virosa</name>
    <dbReference type="NCBI Taxonomy" id="75947"/>
    <lineage>
        <taxon>Eukaryota</taxon>
        <taxon>Viridiplantae</taxon>
        <taxon>Streptophyta</taxon>
        <taxon>Embryophyta</taxon>
        <taxon>Tracheophyta</taxon>
        <taxon>Spermatophyta</taxon>
        <taxon>Magnoliopsida</taxon>
        <taxon>eudicotyledons</taxon>
        <taxon>Gunneridae</taxon>
        <taxon>Pentapetalae</taxon>
        <taxon>asterids</taxon>
        <taxon>campanulids</taxon>
        <taxon>Asterales</taxon>
        <taxon>Asteraceae</taxon>
        <taxon>Cichorioideae</taxon>
        <taxon>Cichorieae</taxon>
        <taxon>Lactucinae</taxon>
        <taxon>Lactuca</taxon>
    </lineage>
</organism>
<reference evidence="4 5" key="1">
    <citation type="submission" date="2022-01" db="EMBL/GenBank/DDBJ databases">
        <authorList>
            <person name="Xiong W."/>
            <person name="Schranz E."/>
        </authorList>
    </citation>
    <scope>NUCLEOTIDE SEQUENCE [LARGE SCALE GENOMIC DNA]</scope>
</reference>
<evidence type="ECO:0000256" key="1">
    <source>
        <dbReference type="ARBA" id="ARBA00007626"/>
    </source>
</evidence>
<gene>
    <name evidence="4" type="ORF">LVIROSA_LOCUS13072</name>
</gene>
<dbReference type="Gene3D" id="1.25.40.10">
    <property type="entry name" value="Tetratricopeptide repeat domain"/>
    <property type="match status" value="3"/>
</dbReference>
<evidence type="ECO:0008006" key="6">
    <source>
        <dbReference type="Google" id="ProtNLM"/>
    </source>
</evidence>
<dbReference type="NCBIfam" id="TIGR00756">
    <property type="entry name" value="PPR"/>
    <property type="match status" value="7"/>
</dbReference>
<feature type="repeat" description="PPR" evidence="3">
    <location>
        <begin position="372"/>
        <end position="406"/>
    </location>
</feature>
<feature type="repeat" description="PPR" evidence="3">
    <location>
        <begin position="162"/>
        <end position="196"/>
    </location>
</feature>
<accession>A0AAU9MMP3</accession>
<keyword evidence="5" id="KW-1185">Reference proteome</keyword>
<evidence type="ECO:0000256" key="2">
    <source>
        <dbReference type="ARBA" id="ARBA00022737"/>
    </source>
</evidence>
<feature type="repeat" description="PPR" evidence="3">
    <location>
        <begin position="232"/>
        <end position="266"/>
    </location>
</feature>
<dbReference type="PANTHER" id="PTHR47938">
    <property type="entry name" value="RESPIRATORY COMPLEX I CHAPERONE (CIA84), PUTATIVE (AFU_ORTHOLOGUE AFUA_2G06020)-RELATED"/>
    <property type="match status" value="1"/>
</dbReference>
<dbReference type="PANTHER" id="PTHR47938:SF24">
    <property type="entry name" value="PENTACOTRIPEPTIDE-REPEAT REGION OF PRORP DOMAIN-CONTAINING PROTEIN"/>
    <property type="match status" value="1"/>
</dbReference>
<feature type="repeat" description="PPR" evidence="3">
    <location>
        <begin position="337"/>
        <end position="371"/>
    </location>
</feature>
<comment type="caution">
    <text evidence="4">The sequence shown here is derived from an EMBL/GenBank/DDBJ whole genome shotgun (WGS) entry which is preliminary data.</text>
</comment>